<feature type="region of interest" description="Disordered" evidence="1">
    <location>
        <begin position="1"/>
        <end position="47"/>
    </location>
</feature>
<feature type="region of interest" description="Disordered" evidence="1">
    <location>
        <begin position="59"/>
        <end position="84"/>
    </location>
</feature>
<sequence length="100" mass="11221">MTRRLCRPLEFTSKARMQARSASAPALEPKNHPTSVISTANRESHAHHPITFALTEHVVPTQSSSNDGPHSFRSHSARTDQAYPTSDRRFLHSFSFLLPL</sequence>
<dbReference type="RefSeq" id="XP_060369762.1">
    <property type="nucleotide sequence ID" value="XM_060507292.1"/>
</dbReference>
<dbReference type="GeneID" id="85391191"/>
<protein>
    <submittedName>
        <fullName evidence="2">Uncharacterized protein</fullName>
    </submittedName>
</protein>
<keyword evidence="3" id="KW-1185">Reference proteome</keyword>
<feature type="non-terminal residue" evidence="2">
    <location>
        <position position="1"/>
    </location>
</feature>
<proteinExistence type="predicted"/>
<organism evidence="2 3">
    <name type="scientific">Glomerella acutata</name>
    <name type="common">Colletotrichum acutatum</name>
    <dbReference type="NCBI Taxonomy" id="27357"/>
    <lineage>
        <taxon>Eukaryota</taxon>
        <taxon>Fungi</taxon>
        <taxon>Dikarya</taxon>
        <taxon>Ascomycota</taxon>
        <taxon>Pezizomycotina</taxon>
        <taxon>Sordariomycetes</taxon>
        <taxon>Hypocreomycetidae</taxon>
        <taxon>Glomerellales</taxon>
        <taxon>Glomerellaceae</taxon>
        <taxon>Colletotrichum</taxon>
        <taxon>Colletotrichum acutatum species complex</taxon>
    </lineage>
</organism>
<gene>
    <name evidence="2" type="ORF">BDZ83DRAFT_604744</name>
</gene>
<feature type="compositionally biased region" description="Polar residues" evidence="1">
    <location>
        <begin position="32"/>
        <end position="41"/>
    </location>
</feature>
<comment type="caution">
    <text evidence="2">The sequence shown here is derived from an EMBL/GenBank/DDBJ whole genome shotgun (WGS) entry which is preliminary data.</text>
</comment>
<accession>A0AAD8XLN4</accession>
<dbReference type="EMBL" id="JAHMHS010000010">
    <property type="protein sequence ID" value="KAK1729707.1"/>
    <property type="molecule type" value="Genomic_DNA"/>
</dbReference>
<evidence type="ECO:0000256" key="1">
    <source>
        <dbReference type="SAM" id="MobiDB-lite"/>
    </source>
</evidence>
<evidence type="ECO:0000313" key="3">
    <source>
        <dbReference type="Proteomes" id="UP001244207"/>
    </source>
</evidence>
<name>A0AAD8XLN4_GLOAC</name>
<reference evidence="2" key="1">
    <citation type="submission" date="2021-12" db="EMBL/GenBank/DDBJ databases">
        <title>Comparative genomics, transcriptomics and evolutionary studies reveal genomic signatures of adaptation to plant cell wall in hemibiotrophic fungi.</title>
        <authorList>
            <consortium name="DOE Joint Genome Institute"/>
            <person name="Baroncelli R."/>
            <person name="Diaz J.F."/>
            <person name="Benocci T."/>
            <person name="Peng M."/>
            <person name="Battaglia E."/>
            <person name="Haridas S."/>
            <person name="Andreopoulos W."/>
            <person name="Labutti K."/>
            <person name="Pangilinan J."/>
            <person name="Floch G.L."/>
            <person name="Makela M.R."/>
            <person name="Henrissat B."/>
            <person name="Grigoriev I.V."/>
            <person name="Crouch J.A."/>
            <person name="De Vries R.P."/>
            <person name="Sukno S.A."/>
            <person name="Thon M.R."/>
        </authorList>
    </citation>
    <scope>NUCLEOTIDE SEQUENCE</scope>
    <source>
        <strain evidence="2">CBS 112980</strain>
    </source>
</reference>
<dbReference type="AlphaFoldDB" id="A0AAD8XLN4"/>
<evidence type="ECO:0000313" key="2">
    <source>
        <dbReference type="EMBL" id="KAK1729707.1"/>
    </source>
</evidence>
<dbReference type="Proteomes" id="UP001244207">
    <property type="component" value="Unassembled WGS sequence"/>
</dbReference>